<keyword evidence="3" id="KW-1185">Reference proteome</keyword>
<dbReference type="PROSITE" id="PS00028">
    <property type="entry name" value="ZINC_FINGER_C2H2_1"/>
    <property type="match status" value="1"/>
</dbReference>
<dbReference type="Proteomes" id="UP000267027">
    <property type="component" value="Unassembled WGS sequence"/>
</dbReference>
<organism evidence="4">
    <name type="scientific">Angiostrongylus costaricensis</name>
    <name type="common">Nematode worm</name>
    <dbReference type="NCBI Taxonomy" id="334426"/>
    <lineage>
        <taxon>Eukaryota</taxon>
        <taxon>Metazoa</taxon>
        <taxon>Ecdysozoa</taxon>
        <taxon>Nematoda</taxon>
        <taxon>Chromadorea</taxon>
        <taxon>Rhabditida</taxon>
        <taxon>Rhabditina</taxon>
        <taxon>Rhabditomorpha</taxon>
        <taxon>Strongyloidea</taxon>
        <taxon>Metastrongylidae</taxon>
        <taxon>Angiostrongylus</taxon>
    </lineage>
</organism>
<accession>A0A158PM32</accession>
<proteinExistence type="predicted"/>
<dbReference type="GO" id="GO:0051015">
    <property type="term" value="F:actin filament binding"/>
    <property type="evidence" value="ECO:0007669"/>
    <property type="project" value="TreeGrafter"/>
</dbReference>
<reference evidence="2 3" key="2">
    <citation type="submission" date="2018-11" db="EMBL/GenBank/DDBJ databases">
        <authorList>
            <consortium name="Pathogen Informatics"/>
        </authorList>
    </citation>
    <scope>NUCLEOTIDE SEQUENCE [LARGE SCALE GENOMIC DNA]</scope>
    <source>
        <strain evidence="2 3">Costa Rica</strain>
    </source>
</reference>
<dbReference type="OrthoDB" id="10267127at2759"/>
<dbReference type="AlphaFoldDB" id="A0A158PM32"/>
<evidence type="ECO:0000313" key="4">
    <source>
        <dbReference type="WBParaSite" id="ACOC_0001210601-mRNA-1"/>
    </source>
</evidence>
<dbReference type="WBParaSite" id="ACOC_0001210601-mRNA-1">
    <property type="protein sequence ID" value="ACOC_0001210601-mRNA-1"/>
    <property type="gene ID" value="ACOC_0001210601"/>
</dbReference>
<protein>
    <submittedName>
        <fullName evidence="4">C2H2-type domain-containing protein</fullName>
    </submittedName>
</protein>
<dbReference type="GO" id="GO:0007015">
    <property type="term" value="P:actin filament organization"/>
    <property type="evidence" value="ECO:0007669"/>
    <property type="project" value="InterPro"/>
</dbReference>
<evidence type="ECO:0000259" key="1">
    <source>
        <dbReference type="PROSITE" id="PS00028"/>
    </source>
</evidence>
<feature type="domain" description="C2H2-type" evidence="1">
    <location>
        <begin position="154"/>
        <end position="175"/>
    </location>
</feature>
<sequence length="569" mass="64175">MLIVRLPENALLALTLDSSRVSMLKITKFIDTITEAVDEVCEQLRTRNDLSKGEMEIEKRLLLYGWDSFLQQGGVLRVRLLFSPGRSHSGIIDITTGWLDQIDAVLSRAQATLSTRKSDFGVSLAQEKNVMSKIWHEMVAQTSSSCDDDSFIHCPECKLYFHNEDTDCIHTAVFHNKSRECEEAIEGFLGHLTLSPPSTLVDISQFEMNVFFLETKLKALKDSRKSTAKQFLNDIATYRDQLEFQLFHLITAGDPHSQGFEDDISDAAITVNYLRRIVAPQTCAVNKQELLHLVKDDHVQKLHESVAEERDIEALKLNGVQATNIRDYATPLSIHTCLISVYGRLQFVEENKTVFLPDLLGGQTSKLTAVAHCRLIDKIVDSEKYKYWVLYGAGECLSIYNIDKHFGVNRSTAIHSVFPELELHDLPGAVTRSSSTSSKKLQWNAFGFDTGHVVLSVFCVESRTVHRKLIKFSGPISILTFLQRTSSDSQGLVKEVDDTSYRDEEFIVISSTLGPVAVWKCFYEAEGIEGFLRPWRTIEVGSTPSAANYPEINVVAIELENDRFRTMEC</sequence>
<dbReference type="EMBL" id="UYYA01004896">
    <property type="protein sequence ID" value="VDM63692.1"/>
    <property type="molecule type" value="Genomic_DNA"/>
</dbReference>
<name>A0A158PM32_ANGCS</name>
<dbReference type="PANTHER" id="PTHR15435:SF2">
    <property type="entry name" value="KICSTOR COMPLEX PROTEIN KAPTIN"/>
    <property type="match status" value="1"/>
</dbReference>
<dbReference type="GO" id="GO:1904262">
    <property type="term" value="P:negative regulation of TORC1 signaling"/>
    <property type="evidence" value="ECO:0007669"/>
    <property type="project" value="TreeGrafter"/>
</dbReference>
<dbReference type="InterPro" id="IPR029982">
    <property type="entry name" value="Kptn"/>
</dbReference>
<dbReference type="GO" id="GO:0034198">
    <property type="term" value="P:cellular response to amino acid starvation"/>
    <property type="evidence" value="ECO:0007669"/>
    <property type="project" value="TreeGrafter"/>
</dbReference>
<reference evidence="4" key="1">
    <citation type="submission" date="2016-04" db="UniProtKB">
        <authorList>
            <consortium name="WormBaseParasite"/>
        </authorList>
    </citation>
    <scope>IDENTIFICATION</scope>
</reference>
<dbReference type="GO" id="GO:0030027">
    <property type="term" value="C:lamellipodium"/>
    <property type="evidence" value="ECO:0007669"/>
    <property type="project" value="TreeGrafter"/>
</dbReference>
<gene>
    <name evidence="2" type="ORF">ACOC_LOCUS12107</name>
</gene>
<dbReference type="GO" id="GO:0015629">
    <property type="term" value="C:actin cytoskeleton"/>
    <property type="evidence" value="ECO:0007669"/>
    <property type="project" value="InterPro"/>
</dbReference>
<dbReference type="STRING" id="334426.A0A158PM32"/>
<dbReference type="PANTHER" id="PTHR15435">
    <property type="entry name" value="KICSTOR COMPLEX PROTEIN KAPTIN"/>
    <property type="match status" value="1"/>
</dbReference>
<evidence type="ECO:0000313" key="2">
    <source>
        <dbReference type="EMBL" id="VDM63692.1"/>
    </source>
</evidence>
<dbReference type="InterPro" id="IPR013087">
    <property type="entry name" value="Znf_C2H2_type"/>
</dbReference>
<evidence type="ECO:0000313" key="3">
    <source>
        <dbReference type="Proteomes" id="UP000267027"/>
    </source>
</evidence>